<dbReference type="InterPro" id="IPR013210">
    <property type="entry name" value="LRR_N_plant-typ"/>
</dbReference>
<dbReference type="EMBL" id="JACEFO010001601">
    <property type="protein sequence ID" value="KAF8733333.1"/>
    <property type="molecule type" value="Genomic_DNA"/>
</dbReference>
<sequence>MLRVLCILQLMFYMACGCVVEERIALMSIRSLLLEVNSTVPASWGQSDDCCSWERVTCYNSSRVSDLNLDSLYAPKDIFEPQASDCWNLSLTIFSSFHELQLLDLENNGACLQNFYGLQGLSKLRYLNLSENHLIGNHIFESLSKLTSLEAIHIEGSTMSGTTLRNTAFRTLKNLRELRLGYNQLNGSIPASIFELPRLEYLDLSGNLLQGHIPMTSSSNLPSLQTLDLSSNKLNGTFDFFWLRNCTMLKNVDLSGNPGLAVDVKFDGRVPPFQLKSLMLSGCILDKSIITGPNFLGTQRHLEILDLSNNNLTGSFPNWILANEVTLVSLNLANNSLVGQLDSMWQCPSNLQMINISKNHFAGQLPTNISSVFPSLTVLDASDNSISGDLPPSLCNISILMYMDLSQNKFTGEVPTCLFTDCSNLMILKLSNNNLGGPILGALPNNLSGNVEIIDLHDNKLTGKLDTSFWNLPLLQVLSVATNSLTGQIYPTICKSTYLTFLDLSDNYFSGSLPNCTMKFSSYFVASLDLRYNQFKGSLDWIQNLSEIKMLLLGGNRFEGQISQNLCHLQYFNIIDLSHNRLSGSLPPCIGSISFGKEEYDSTYDLQGFSFPTKGSLYTYNHNFFDMMFGIDLSTNMLSGEIPWEIGNLSRVESLNLSHNSFTGQIPTALANMSAIQSLGLSHNELRCIPNSGQFSSFGAECYIGNTKLHNLSKDNQCSTAPGPIEIEDVREASADDPILYIISAATFVLAFWATVAFVFYHPFGQRVVLQL</sequence>
<accession>A0A835FBI5</accession>
<dbReference type="Pfam" id="PF00560">
    <property type="entry name" value="LRR_1"/>
    <property type="match status" value="8"/>
</dbReference>
<keyword evidence="14" id="KW-1185">Reference proteome</keyword>
<evidence type="ECO:0000256" key="9">
    <source>
        <dbReference type="ARBA" id="ARBA00023180"/>
    </source>
</evidence>
<dbReference type="InterPro" id="IPR032675">
    <property type="entry name" value="LRR_dom_sf"/>
</dbReference>
<feature type="transmembrane region" description="Helical" evidence="10">
    <location>
        <begin position="739"/>
        <end position="761"/>
    </location>
</feature>
<dbReference type="PROSITE" id="PS51257">
    <property type="entry name" value="PROKAR_LIPOPROTEIN"/>
    <property type="match status" value="1"/>
</dbReference>
<evidence type="ECO:0000256" key="2">
    <source>
        <dbReference type="ARBA" id="ARBA00009592"/>
    </source>
</evidence>
<dbReference type="GO" id="GO:0005886">
    <property type="term" value="C:plasma membrane"/>
    <property type="evidence" value="ECO:0007669"/>
    <property type="project" value="UniProtKB-SubCell"/>
</dbReference>
<keyword evidence="3" id="KW-0433">Leucine-rich repeat</keyword>
<dbReference type="OrthoDB" id="4691307at2759"/>
<feature type="domain" description="Leucine-rich repeat-containing N-terminal plant-type" evidence="12">
    <location>
        <begin position="22"/>
        <end position="58"/>
    </location>
</feature>
<dbReference type="SUPFAM" id="SSF52058">
    <property type="entry name" value="L domain-like"/>
    <property type="match status" value="2"/>
</dbReference>
<dbReference type="InterPro" id="IPR051502">
    <property type="entry name" value="RLP_Defense_Trigger"/>
</dbReference>
<keyword evidence="9" id="KW-0325">Glycoprotein</keyword>
<name>A0A835FBI5_9POAL</name>
<comment type="caution">
    <text evidence="13">The sequence shown here is derived from an EMBL/GenBank/DDBJ whole genome shotgun (WGS) entry which is preliminary data.</text>
</comment>
<keyword evidence="4 10" id="KW-0812">Transmembrane</keyword>
<evidence type="ECO:0000259" key="12">
    <source>
        <dbReference type="Pfam" id="PF08263"/>
    </source>
</evidence>
<feature type="signal peptide" evidence="11">
    <location>
        <begin position="1"/>
        <end position="17"/>
    </location>
</feature>
<dbReference type="Proteomes" id="UP000636709">
    <property type="component" value="Unassembled WGS sequence"/>
</dbReference>
<gene>
    <name evidence="13" type="ORF">HU200_014937</name>
</gene>
<evidence type="ECO:0000256" key="11">
    <source>
        <dbReference type="SAM" id="SignalP"/>
    </source>
</evidence>
<protein>
    <recommendedName>
        <fullName evidence="12">Leucine-rich repeat-containing N-terminal plant-type domain-containing protein</fullName>
    </recommendedName>
</protein>
<evidence type="ECO:0000256" key="8">
    <source>
        <dbReference type="ARBA" id="ARBA00023136"/>
    </source>
</evidence>
<evidence type="ECO:0000313" key="13">
    <source>
        <dbReference type="EMBL" id="KAF8733333.1"/>
    </source>
</evidence>
<dbReference type="PANTHER" id="PTHR48062">
    <property type="entry name" value="RECEPTOR-LIKE PROTEIN 14"/>
    <property type="match status" value="1"/>
</dbReference>
<evidence type="ECO:0000256" key="1">
    <source>
        <dbReference type="ARBA" id="ARBA00004251"/>
    </source>
</evidence>
<feature type="chain" id="PRO_5032657125" description="Leucine-rich repeat-containing N-terminal plant-type domain-containing protein" evidence="11">
    <location>
        <begin position="18"/>
        <end position="772"/>
    </location>
</feature>
<evidence type="ECO:0000256" key="4">
    <source>
        <dbReference type="ARBA" id="ARBA00022692"/>
    </source>
</evidence>
<evidence type="ECO:0000256" key="7">
    <source>
        <dbReference type="ARBA" id="ARBA00022989"/>
    </source>
</evidence>
<keyword evidence="8 10" id="KW-0472">Membrane</keyword>
<keyword evidence="5 11" id="KW-0732">Signal</keyword>
<evidence type="ECO:0000256" key="5">
    <source>
        <dbReference type="ARBA" id="ARBA00022729"/>
    </source>
</evidence>
<dbReference type="SMART" id="SM00369">
    <property type="entry name" value="LRR_TYP"/>
    <property type="match status" value="7"/>
</dbReference>
<comment type="subcellular location">
    <subcellularLocation>
        <location evidence="1">Cell membrane</location>
        <topology evidence="1">Single-pass type I membrane protein</topology>
    </subcellularLocation>
</comment>
<dbReference type="InterPro" id="IPR003591">
    <property type="entry name" value="Leu-rich_rpt_typical-subtyp"/>
</dbReference>
<keyword evidence="7 10" id="KW-1133">Transmembrane helix</keyword>
<evidence type="ECO:0000256" key="6">
    <source>
        <dbReference type="ARBA" id="ARBA00022737"/>
    </source>
</evidence>
<dbReference type="Pfam" id="PF13855">
    <property type="entry name" value="LRR_8"/>
    <property type="match status" value="1"/>
</dbReference>
<evidence type="ECO:0000313" key="14">
    <source>
        <dbReference type="Proteomes" id="UP000636709"/>
    </source>
</evidence>
<dbReference type="Pfam" id="PF08263">
    <property type="entry name" value="LRRNT_2"/>
    <property type="match status" value="1"/>
</dbReference>
<proteinExistence type="inferred from homology"/>
<dbReference type="FunFam" id="3.80.10.10:FF:000041">
    <property type="entry name" value="LRR receptor-like serine/threonine-protein kinase ERECTA"/>
    <property type="match status" value="2"/>
</dbReference>
<dbReference type="AlphaFoldDB" id="A0A835FBI5"/>
<reference evidence="13" key="1">
    <citation type="submission" date="2020-07" db="EMBL/GenBank/DDBJ databases">
        <title>Genome sequence and genetic diversity analysis of an under-domesticated orphan crop, white fonio (Digitaria exilis).</title>
        <authorList>
            <person name="Bennetzen J.L."/>
            <person name="Chen S."/>
            <person name="Ma X."/>
            <person name="Wang X."/>
            <person name="Yssel A.E.J."/>
            <person name="Chaluvadi S.R."/>
            <person name="Johnson M."/>
            <person name="Gangashetty P."/>
            <person name="Hamidou F."/>
            <person name="Sanogo M.D."/>
            <person name="Zwaenepoel A."/>
            <person name="Wallace J."/>
            <person name="Van De Peer Y."/>
            <person name="Van Deynze A."/>
        </authorList>
    </citation>
    <scope>NUCLEOTIDE SEQUENCE</scope>
    <source>
        <tissue evidence="13">Leaves</tissue>
    </source>
</reference>
<dbReference type="PRINTS" id="PR00019">
    <property type="entry name" value="LEURICHRPT"/>
</dbReference>
<comment type="similarity">
    <text evidence="2">Belongs to the RLP family.</text>
</comment>
<organism evidence="13 14">
    <name type="scientific">Digitaria exilis</name>
    <dbReference type="NCBI Taxonomy" id="1010633"/>
    <lineage>
        <taxon>Eukaryota</taxon>
        <taxon>Viridiplantae</taxon>
        <taxon>Streptophyta</taxon>
        <taxon>Embryophyta</taxon>
        <taxon>Tracheophyta</taxon>
        <taxon>Spermatophyta</taxon>
        <taxon>Magnoliopsida</taxon>
        <taxon>Liliopsida</taxon>
        <taxon>Poales</taxon>
        <taxon>Poaceae</taxon>
        <taxon>PACMAD clade</taxon>
        <taxon>Panicoideae</taxon>
        <taxon>Panicodae</taxon>
        <taxon>Paniceae</taxon>
        <taxon>Anthephorinae</taxon>
        <taxon>Digitaria</taxon>
    </lineage>
</organism>
<evidence type="ECO:0000256" key="10">
    <source>
        <dbReference type="SAM" id="Phobius"/>
    </source>
</evidence>
<dbReference type="PANTHER" id="PTHR48062:SF68">
    <property type="entry name" value="LEUCINE-RICH REPEAT-CONTAINING N-TERMINAL PLANT-TYPE DOMAIN-CONTAINING PROTEIN"/>
    <property type="match status" value="1"/>
</dbReference>
<dbReference type="InterPro" id="IPR001611">
    <property type="entry name" value="Leu-rich_rpt"/>
</dbReference>
<keyword evidence="6" id="KW-0677">Repeat</keyword>
<dbReference type="Gene3D" id="3.80.10.10">
    <property type="entry name" value="Ribonuclease Inhibitor"/>
    <property type="match status" value="5"/>
</dbReference>
<evidence type="ECO:0000256" key="3">
    <source>
        <dbReference type="ARBA" id="ARBA00022614"/>
    </source>
</evidence>